<protein>
    <submittedName>
        <fullName evidence="1">Uncharacterized protein</fullName>
    </submittedName>
</protein>
<gene>
    <name evidence="1" type="ORF">ABB37_09715</name>
</gene>
<dbReference type="GeneID" id="26909998"/>
<evidence type="ECO:0000313" key="2">
    <source>
        <dbReference type="Proteomes" id="UP000037923"/>
    </source>
</evidence>
<organism evidence="1 2">
    <name type="scientific">Leptomonas pyrrhocoris</name>
    <name type="common">Firebug parasite</name>
    <dbReference type="NCBI Taxonomy" id="157538"/>
    <lineage>
        <taxon>Eukaryota</taxon>
        <taxon>Discoba</taxon>
        <taxon>Euglenozoa</taxon>
        <taxon>Kinetoplastea</taxon>
        <taxon>Metakinetoplastina</taxon>
        <taxon>Trypanosomatida</taxon>
        <taxon>Trypanosomatidae</taxon>
        <taxon>Leishmaniinae</taxon>
        <taxon>Leptomonas</taxon>
    </lineage>
</organism>
<evidence type="ECO:0000313" key="1">
    <source>
        <dbReference type="EMBL" id="KPA73583.1"/>
    </source>
</evidence>
<dbReference type="Proteomes" id="UP000037923">
    <property type="component" value="Unassembled WGS sequence"/>
</dbReference>
<sequence length="315" mass="35612">MAAAAPPPSHYSFASLKTLGLSAPQVALSRQPRLRPHVGHLKGLVYPLPYYAMWRGNHNSYTYNTATPARWGEGMTGAMYHQHYAHAKCPTDYGRGGREFQFLSVTKGKLVKKPLPTVQYVDPKSKPQWVFKSWHNPLTAPSMWEREVQYAEHTPEHTGAKRPLAVVAPKTYHKHLFLMHMEKVVVTVSPLMFGYGHTLQKAALDFYRRALNARSPFPNDKVFLYYSIDHITPKIEVTWLDGAVYTPPLMEGVNAQDLIQMVMEQAWLAADRMNAEGRVLNPIAIDDYKWDQLIVFKQKRAKGADAAKGGAAKKK</sequence>
<dbReference type="OrthoDB" id="238481at2759"/>
<dbReference type="OMA" id="QHYAHAK"/>
<accession>A0A0M9FPY0</accession>
<comment type="caution">
    <text evidence="1">The sequence shown here is derived from an EMBL/GenBank/DDBJ whole genome shotgun (WGS) entry which is preliminary data.</text>
</comment>
<dbReference type="RefSeq" id="XP_015652022.1">
    <property type="nucleotide sequence ID" value="XM_015809347.1"/>
</dbReference>
<dbReference type="AlphaFoldDB" id="A0A0M9FPY0"/>
<keyword evidence="2" id="KW-1185">Reference proteome</keyword>
<reference evidence="1 2" key="1">
    <citation type="submission" date="2015-07" db="EMBL/GenBank/DDBJ databases">
        <title>High-quality genome of monoxenous trypanosomatid Leptomonas pyrrhocoris.</title>
        <authorList>
            <person name="Flegontov P."/>
            <person name="Butenko A."/>
            <person name="Firsov S."/>
            <person name="Vlcek C."/>
            <person name="Logacheva M.D."/>
            <person name="Field M."/>
            <person name="Filatov D."/>
            <person name="Flegontova O."/>
            <person name="Gerasimov E."/>
            <person name="Jackson A.P."/>
            <person name="Kelly S."/>
            <person name="Opperdoes F."/>
            <person name="O'Reilly A."/>
            <person name="Votypka J."/>
            <person name="Yurchenko V."/>
            <person name="Lukes J."/>
        </authorList>
    </citation>
    <scope>NUCLEOTIDE SEQUENCE [LARGE SCALE GENOMIC DNA]</scope>
    <source>
        <strain evidence="1">H10</strain>
    </source>
</reference>
<name>A0A0M9FPY0_LEPPY</name>
<dbReference type="VEuPathDB" id="TriTrypDB:LpyrH10_34_0180"/>
<proteinExistence type="predicted"/>
<dbReference type="EMBL" id="LGTL01000034">
    <property type="protein sequence ID" value="KPA73583.1"/>
    <property type="molecule type" value="Genomic_DNA"/>
</dbReference>